<accession>A0A5J6MYZ7</accession>
<name>A0A5J6MYZ7_9PROT</name>
<dbReference type="SUPFAM" id="SSF52402">
    <property type="entry name" value="Adenine nucleotide alpha hydrolases-like"/>
    <property type="match status" value="2"/>
</dbReference>
<dbReference type="AlphaFoldDB" id="A0A5J6MYZ7"/>
<dbReference type="PANTHER" id="PTHR46268">
    <property type="entry name" value="STRESS RESPONSE PROTEIN NHAX"/>
    <property type="match status" value="1"/>
</dbReference>
<organism evidence="2 3">
    <name type="scientific">Hypericibacter adhaerens</name>
    <dbReference type="NCBI Taxonomy" id="2602016"/>
    <lineage>
        <taxon>Bacteria</taxon>
        <taxon>Pseudomonadati</taxon>
        <taxon>Pseudomonadota</taxon>
        <taxon>Alphaproteobacteria</taxon>
        <taxon>Rhodospirillales</taxon>
        <taxon>Dongiaceae</taxon>
        <taxon>Hypericibacter</taxon>
    </lineage>
</organism>
<evidence type="ECO:0000313" key="3">
    <source>
        <dbReference type="Proteomes" id="UP000325797"/>
    </source>
</evidence>
<comment type="similarity">
    <text evidence="1">Belongs to the universal stress protein A family.</text>
</comment>
<keyword evidence="3" id="KW-1185">Reference proteome</keyword>
<proteinExistence type="inferred from homology"/>
<dbReference type="OrthoDB" id="9804721at2"/>
<dbReference type="CDD" id="cd00293">
    <property type="entry name" value="USP-like"/>
    <property type="match status" value="1"/>
</dbReference>
<dbReference type="Gene3D" id="3.40.50.12370">
    <property type="match status" value="1"/>
</dbReference>
<protein>
    <submittedName>
        <fullName evidence="2">Universal stress protein UspA</fullName>
    </submittedName>
</protein>
<evidence type="ECO:0000313" key="2">
    <source>
        <dbReference type="EMBL" id="QEX22541.1"/>
    </source>
</evidence>
<dbReference type="RefSeq" id="WP_151118017.1">
    <property type="nucleotide sequence ID" value="NZ_CP042582.1"/>
</dbReference>
<sequence length="276" mass="29196">MGYATLMVHVSLSSSNDAVLRVAATLAEQFKAHVIGVAACRPIQISYGDGYASGDLLAAQQTEIENDMKAAEASFRTALEGKASGLEWRSAVSFEPLAGFATAQARAADLVVTGPSRGGSPFNASASVDIGDLVMSVGRPVLVVPPNIEALELNHAMLGWKESRETRRVATDALPLLKKAARVTVVEIVPEDGLASAQDRLQDVAGWFKRHGIAAEPLAVVAGRDDAAQLDAIAQENQVDLLVAGAYGHNRLREWMLGGVTYDLLLQPSVCSLLSH</sequence>
<evidence type="ECO:0000256" key="1">
    <source>
        <dbReference type="ARBA" id="ARBA00008791"/>
    </source>
</evidence>
<reference evidence="2 3" key="1">
    <citation type="submission" date="2019-08" db="EMBL/GenBank/DDBJ databases">
        <title>Hyperibacter terrae gen. nov., sp. nov. and Hyperibacter viscosus sp. nov., two new members in the family Rhodospirillaceae isolated from the rhizosphere of Hypericum perforatum.</title>
        <authorList>
            <person name="Noviana Z."/>
        </authorList>
    </citation>
    <scope>NUCLEOTIDE SEQUENCE [LARGE SCALE GENOMIC DNA]</scope>
    <source>
        <strain evidence="2 3">R5959</strain>
    </source>
</reference>
<dbReference type="Proteomes" id="UP000325797">
    <property type="component" value="Chromosome"/>
</dbReference>
<gene>
    <name evidence="2" type="ORF">FRZ61_24730</name>
</gene>
<dbReference type="PANTHER" id="PTHR46268:SF15">
    <property type="entry name" value="UNIVERSAL STRESS PROTEIN HP_0031"/>
    <property type="match status" value="1"/>
</dbReference>
<dbReference type="KEGG" id="hadh:FRZ61_24730"/>
<dbReference type="EMBL" id="CP042582">
    <property type="protein sequence ID" value="QEX22541.1"/>
    <property type="molecule type" value="Genomic_DNA"/>
</dbReference>